<dbReference type="VEuPathDB" id="ToxoDB:EMH_0094880"/>
<dbReference type="EMBL" id="HG736693">
    <property type="protein sequence ID" value="CDJ36737.1"/>
    <property type="molecule type" value="Genomic_DNA"/>
</dbReference>
<dbReference type="Proteomes" id="UP000030744">
    <property type="component" value="Unassembled WGS sequence"/>
</dbReference>
<proteinExistence type="predicted"/>
<protein>
    <submittedName>
        <fullName evidence="1">Uncharacterized protein</fullName>
    </submittedName>
</protein>
<evidence type="ECO:0000313" key="1">
    <source>
        <dbReference type="EMBL" id="CDJ36737.1"/>
    </source>
</evidence>
<reference evidence="1" key="1">
    <citation type="submission" date="2013-10" db="EMBL/GenBank/DDBJ databases">
        <title>Genomic analysis of the causative agents of coccidiosis in chickens.</title>
        <authorList>
            <person name="Reid A.J."/>
            <person name="Blake D."/>
            <person name="Billington K."/>
            <person name="Browne H."/>
            <person name="Dunn M."/>
            <person name="Hung S."/>
            <person name="Kawahara F."/>
            <person name="Miranda-Saavedra D."/>
            <person name="Mourier T."/>
            <person name="Nagra H."/>
            <person name="Otto T.D."/>
            <person name="Rawlings N."/>
            <person name="Sanchez A."/>
            <person name="Sanders M."/>
            <person name="Subramaniam C."/>
            <person name="Tay Y."/>
            <person name="Dear P."/>
            <person name="Doerig C."/>
            <person name="Gruber A."/>
            <person name="Parkinson J."/>
            <person name="Shirley M."/>
            <person name="Wan K.L."/>
            <person name="Berriman M."/>
            <person name="Tomley F."/>
            <person name="Pain A."/>
        </authorList>
    </citation>
    <scope>NUCLEOTIDE SEQUENCE [LARGE SCALE GENOMIC DNA]</scope>
    <source>
        <strain evidence="1">Houghton</strain>
    </source>
</reference>
<accession>U6KKC8</accession>
<evidence type="ECO:0000313" key="2">
    <source>
        <dbReference type="Proteomes" id="UP000030744"/>
    </source>
</evidence>
<organism evidence="1 2">
    <name type="scientific">Eimeria mitis</name>
    <dbReference type="NCBI Taxonomy" id="44415"/>
    <lineage>
        <taxon>Eukaryota</taxon>
        <taxon>Sar</taxon>
        <taxon>Alveolata</taxon>
        <taxon>Apicomplexa</taxon>
        <taxon>Conoidasida</taxon>
        <taxon>Coccidia</taxon>
        <taxon>Eucoccidiorida</taxon>
        <taxon>Eimeriorina</taxon>
        <taxon>Eimeriidae</taxon>
        <taxon>Eimeria</taxon>
    </lineage>
</organism>
<dbReference type="GeneID" id="60404655"/>
<dbReference type="RefSeq" id="XP_037879025.1">
    <property type="nucleotide sequence ID" value="XM_038023171.1"/>
</dbReference>
<keyword evidence="2" id="KW-1185">Reference proteome</keyword>
<reference evidence="1" key="2">
    <citation type="submission" date="2013-10" db="EMBL/GenBank/DDBJ databases">
        <authorList>
            <person name="Aslett M."/>
        </authorList>
    </citation>
    <scope>NUCLEOTIDE SEQUENCE [LARGE SCALE GENOMIC DNA]</scope>
    <source>
        <strain evidence="1">Houghton</strain>
    </source>
</reference>
<gene>
    <name evidence="1" type="ORF">EMH_0094880</name>
</gene>
<name>U6KKC8_9EIME</name>
<dbReference type="AlphaFoldDB" id="U6KKC8"/>
<sequence>MGVLRVVDVFGSRQPGFAGVKLSGKASALCVLAWPPQEVGWALRNALCSVLRVVDVFGSRQPELAYLSDVLGIAVVFYRLARA</sequence>